<keyword evidence="3" id="KW-1185">Reference proteome</keyword>
<dbReference type="SUPFAM" id="SSF160904">
    <property type="entry name" value="Jann2411-like"/>
    <property type="match status" value="1"/>
</dbReference>
<dbReference type="InterPro" id="IPR010852">
    <property type="entry name" value="ABATE"/>
</dbReference>
<evidence type="ECO:0000259" key="1">
    <source>
        <dbReference type="Pfam" id="PF11706"/>
    </source>
</evidence>
<gene>
    <name evidence="2" type="ORF">BDK92_2264</name>
</gene>
<dbReference type="Pfam" id="PF11706">
    <property type="entry name" value="zf-CGNR"/>
    <property type="match status" value="1"/>
</dbReference>
<feature type="domain" description="Zinc finger CGNR" evidence="1">
    <location>
        <begin position="147"/>
        <end position="188"/>
    </location>
</feature>
<dbReference type="PANTHER" id="PTHR35525:SF3">
    <property type="entry name" value="BLL6575 PROTEIN"/>
    <property type="match status" value="1"/>
</dbReference>
<name>A0A495JGR5_9ACTN</name>
<evidence type="ECO:0000313" key="2">
    <source>
        <dbReference type="EMBL" id="RKR87961.1"/>
    </source>
</evidence>
<dbReference type="PANTHER" id="PTHR35525">
    <property type="entry name" value="BLL6575 PROTEIN"/>
    <property type="match status" value="1"/>
</dbReference>
<reference evidence="2 3" key="1">
    <citation type="submission" date="2018-10" db="EMBL/GenBank/DDBJ databases">
        <title>Sequencing the genomes of 1000 actinobacteria strains.</title>
        <authorList>
            <person name="Klenk H.-P."/>
        </authorList>
    </citation>
    <scope>NUCLEOTIDE SEQUENCE [LARGE SCALE GENOMIC DNA]</scope>
    <source>
        <strain evidence="2 3">DSM 45175</strain>
    </source>
</reference>
<organism evidence="2 3">
    <name type="scientific">Micromonospora pisi</name>
    <dbReference type="NCBI Taxonomy" id="589240"/>
    <lineage>
        <taxon>Bacteria</taxon>
        <taxon>Bacillati</taxon>
        <taxon>Actinomycetota</taxon>
        <taxon>Actinomycetes</taxon>
        <taxon>Micromonosporales</taxon>
        <taxon>Micromonosporaceae</taxon>
        <taxon>Micromonospora</taxon>
    </lineage>
</organism>
<dbReference type="OrthoDB" id="123307at2"/>
<protein>
    <submittedName>
        <fullName evidence="2">Putative RNA-binding Zn ribbon-like protein</fullName>
    </submittedName>
</protein>
<dbReference type="Pfam" id="PF07336">
    <property type="entry name" value="ABATE"/>
    <property type="match status" value="1"/>
</dbReference>
<accession>A0A495JGR5</accession>
<dbReference type="RefSeq" id="WP_121156649.1">
    <property type="nucleotide sequence ID" value="NZ_RBKT01000001.1"/>
</dbReference>
<evidence type="ECO:0000313" key="3">
    <source>
        <dbReference type="Proteomes" id="UP000277671"/>
    </source>
</evidence>
<dbReference type="AlphaFoldDB" id="A0A495JGR5"/>
<proteinExistence type="predicted"/>
<dbReference type="Gene3D" id="1.10.3300.10">
    <property type="entry name" value="Jann2411-like domain"/>
    <property type="match status" value="1"/>
</dbReference>
<dbReference type="InterPro" id="IPR023286">
    <property type="entry name" value="ABATE_dom_sf"/>
</dbReference>
<dbReference type="EMBL" id="RBKT01000001">
    <property type="protein sequence ID" value="RKR87961.1"/>
    <property type="molecule type" value="Genomic_DNA"/>
</dbReference>
<dbReference type="Proteomes" id="UP000277671">
    <property type="component" value="Unassembled WGS sequence"/>
</dbReference>
<sequence length="192" mass="20143">MERTTAEGYPPSVCDSSELILGFVNTRPSGNGRVESLSDRDGLVRWLTGAGLAADDPGVSYADAVAAQELRGALETILRAHAGCVDDVTSVPAAEAYLRRVAERYPLTPRLSADGCTFVPAQTGVPGAFGALFAAAADLAARGAWSRLKVCKNPSCLAGFFDKTRNSSGLYCGAACGSQMSMRAYRSRLRTG</sequence>
<comment type="caution">
    <text evidence="2">The sequence shown here is derived from an EMBL/GenBank/DDBJ whole genome shotgun (WGS) entry which is preliminary data.</text>
</comment>
<dbReference type="InterPro" id="IPR021005">
    <property type="entry name" value="Znf_CGNR"/>
</dbReference>